<dbReference type="EMBL" id="KB822711">
    <property type="protein sequence ID" value="ETN46793.1"/>
    <property type="molecule type" value="Genomic_DNA"/>
</dbReference>
<dbReference type="AlphaFoldDB" id="W2SFH5"/>
<keyword evidence="1" id="KW-0472">Membrane</keyword>
<name>W2SFH5_CYPE1</name>
<keyword evidence="1" id="KW-1133">Transmembrane helix</keyword>
<evidence type="ECO:0000313" key="3">
    <source>
        <dbReference type="Proteomes" id="UP000030752"/>
    </source>
</evidence>
<evidence type="ECO:0000256" key="1">
    <source>
        <dbReference type="SAM" id="Phobius"/>
    </source>
</evidence>
<keyword evidence="3" id="KW-1185">Reference proteome</keyword>
<gene>
    <name evidence="2" type="ORF">HMPREF1541_00982</name>
</gene>
<dbReference type="InParanoid" id="W2SFH5"/>
<dbReference type="RefSeq" id="XP_008711505.1">
    <property type="nucleotide sequence ID" value="XM_008713283.1"/>
</dbReference>
<feature type="transmembrane region" description="Helical" evidence="1">
    <location>
        <begin position="56"/>
        <end position="77"/>
    </location>
</feature>
<proteinExistence type="predicted"/>
<sequence length="110" mass="12287">MASDRELTEFRRRINNLAVVEDAAVDGMVDNNTPNPRQDITTIRTFHDYVPDFFKAVPVILSYTILSPLMIFTLTAIATKLTHAPSSVQFCLNRIAIIHYAAEVAHITGV</sequence>
<keyword evidence="1" id="KW-0812">Transmembrane</keyword>
<reference evidence="2 3" key="1">
    <citation type="submission" date="2013-03" db="EMBL/GenBank/DDBJ databases">
        <title>The Genome Sequence of Phialophora europaea CBS 101466.</title>
        <authorList>
            <consortium name="The Broad Institute Genomics Platform"/>
            <person name="Cuomo C."/>
            <person name="de Hoog S."/>
            <person name="Gorbushina A."/>
            <person name="Walker B."/>
            <person name="Young S.K."/>
            <person name="Zeng Q."/>
            <person name="Gargeya S."/>
            <person name="Fitzgerald M."/>
            <person name="Haas B."/>
            <person name="Abouelleil A."/>
            <person name="Allen A.W."/>
            <person name="Alvarado L."/>
            <person name="Arachchi H.M."/>
            <person name="Berlin A.M."/>
            <person name="Chapman S.B."/>
            <person name="Gainer-Dewar J."/>
            <person name="Goldberg J."/>
            <person name="Griggs A."/>
            <person name="Gujja S."/>
            <person name="Hansen M."/>
            <person name="Howarth C."/>
            <person name="Imamovic A."/>
            <person name="Ireland A."/>
            <person name="Larimer J."/>
            <person name="McCowan C."/>
            <person name="Murphy C."/>
            <person name="Pearson M."/>
            <person name="Poon T.W."/>
            <person name="Priest M."/>
            <person name="Roberts A."/>
            <person name="Saif S."/>
            <person name="Shea T."/>
            <person name="Sisk P."/>
            <person name="Sykes S."/>
            <person name="Wortman J."/>
            <person name="Nusbaum C."/>
            <person name="Birren B."/>
        </authorList>
    </citation>
    <scope>NUCLEOTIDE SEQUENCE [LARGE SCALE GENOMIC DNA]</scope>
    <source>
        <strain evidence="2 3">CBS 101466</strain>
    </source>
</reference>
<accession>W2SFH5</accession>
<dbReference type="Proteomes" id="UP000030752">
    <property type="component" value="Unassembled WGS sequence"/>
</dbReference>
<dbReference type="GeneID" id="19968321"/>
<dbReference type="VEuPathDB" id="FungiDB:HMPREF1541_00982"/>
<protein>
    <submittedName>
        <fullName evidence="2">Uncharacterized protein</fullName>
    </submittedName>
</protein>
<organism evidence="2 3">
    <name type="scientific">Cyphellophora europaea (strain CBS 101466)</name>
    <name type="common">Phialophora europaea</name>
    <dbReference type="NCBI Taxonomy" id="1220924"/>
    <lineage>
        <taxon>Eukaryota</taxon>
        <taxon>Fungi</taxon>
        <taxon>Dikarya</taxon>
        <taxon>Ascomycota</taxon>
        <taxon>Pezizomycotina</taxon>
        <taxon>Eurotiomycetes</taxon>
        <taxon>Chaetothyriomycetidae</taxon>
        <taxon>Chaetothyriales</taxon>
        <taxon>Cyphellophoraceae</taxon>
        <taxon>Cyphellophora</taxon>
    </lineage>
</organism>
<dbReference type="HOGENOM" id="CLU_2170967_0_0_1"/>
<evidence type="ECO:0000313" key="2">
    <source>
        <dbReference type="EMBL" id="ETN46793.1"/>
    </source>
</evidence>